<accession>M1NF39</accession>
<evidence type="ECO:0000313" key="5">
    <source>
        <dbReference type="EMBL" id="AGF78299.1"/>
    </source>
</evidence>
<sequence>MNKAELVASVAETAGTTKVKAEMVLNGVLEKLVETMKDGEKVSLLGFGTFSVVERVQKKGRNPQTGKDIVIPAHNAVKFKPGKTLYGRVQ</sequence>
<dbReference type="GO" id="GO:0003677">
    <property type="term" value="F:DNA binding"/>
    <property type="evidence" value="ECO:0007669"/>
    <property type="project" value="UniProtKB-KW"/>
</dbReference>
<dbReference type="InterPro" id="IPR000119">
    <property type="entry name" value="Hist_DNA-bd"/>
</dbReference>
<evidence type="ECO:0000256" key="4">
    <source>
        <dbReference type="RuleBase" id="RU003939"/>
    </source>
</evidence>
<evidence type="ECO:0000256" key="3">
    <source>
        <dbReference type="ARBA" id="ARBA00023125"/>
    </source>
</evidence>
<dbReference type="Gene3D" id="4.10.520.10">
    <property type="entry name" value="IHF-like DNA-binding proteins"/>
    <property type="match status" value="1"/>
</dbReference>
<dbReference type="HOGENOM" id="CLU_105066_3_3_7"/>
<dbReference type="STRING" id="1167006.UWK_01741"/>
<dbReference type="GO" id="GO:0030261">
    <property type="term" value="P:chromosome condensation"/>
    <property type="evidence" value="ECO:0007669"/>
    <property type="project" value="UniProtKB-KW"/>
</dbReference>
<dbReference type="PRINTS" id="PR01727">
    <property type="entry name" value="DNABINDINGHU"/>
</dbReference>
<evidence type="ECO:0000256" key="1">
    <source>
        <dbReference type="ARBA" id="ARBA00010529"/>
    </source>
</evidence>
<evidence type="ECO:0000313" key="6">
    <source>
        <dbReference type="Proteomes" id="UP000011721"/>
    </source>
</evidence>
<dbReference type="GO" id="GO:0005829">
    <property type="term" value="C:cytosol"/>
    <property type="evidence" value="ECO:0007669"/>
    <property type="project" value="TreeGrafter"/>
</dbReference>
<proteinExistence type="inferred from homology"/>
<dbReference type="EMBL" id="CP003985">
    <property type="protein sequence ID" value="AGF78299.1"/>
    <property type="molecule type" value="Genomic_DNA"/>
</dbReference>
<dbReference type="OrthoDB" id="9799835at2"/>
<dbReference type="RefSeq" id="WP_015403990.1">
    <property type="nucleotide sequence ID" value="NC_020304.1"/>
</dbReference>
<evidence type="ECO:0000256" key="2">
    <source>
        <dbReference type="ARBA" id="ARBA00023067"/>
    </source>
</evidence>
<dbReference type="CDD" id="cd13831">
    <property type="entry name" value="HU"/>
    <property type="match status" value="1"/>
</dbReference>
<dbReference type="InterPro" id="IPR010992">
    <property type="entry name" value="IHF-like_DNA-bd_dom_sf"/>
</dbReference>
<protein>
    <submittedName>
        <fullName evidence="5">Bacterial nucleoid DNA-binding protein</fullName>
    </submittedName>
</protein>
<reference evidence="6" key="1">
    <citation type="journal article" date="2013" name="Stand. Genomic Sci.">
        <title>Complete genome sequence of Desulfocapsa sulfexigens, a marine deltaproteobacterium specialized in disproportionating inorganic sulfur compounds.</title>
        <authorList>
            <person name="Finster K.W."/>
            <person name="Kjeldsen K.U."/>
            <person name="Kube M."/>
            <person name="Reinhardt R."/>
            <person name="Mussmann M."/>
            <person name="Amann R."/>
            <person name="Schreiber L."/>
        </authorList>
    </citation>
    <scope>NUCLEOTIDE SEQUENCE [LARGE SCALE GENOMIC DNA]</scope>
    <source>
        <strain evidence="6">DSM 10523 / SB164P1</strain>
    </source>
</reference>
<dbReference type="Pfam" id="PF00216">
    <property type="entry name" value="Bac_DNA_binding"/>
    <property type="match status" value="1"/>
</dbReference>
<organism evidence="5 6">
    <name type="scientific">Desulfocapsa sulfexigens (strain DSM 10523 / SB164P1)</name>
    <dbReference type="NCBI Taxonomy" id="1167006"/>
    <lineage>
        <taxon>Bacteria</taxon>
        <taxon>Pseudomonadati</taxon>
        <taxon>Thermodesulfobacteriota</taxon>
        <taxon>Desulfobulbia</taxon>
        <taxon>Desulfobulbales</taxon>
        <taxon>Desulfocapsaceae</taxon>
        <taxon>Desulfocapsa</taxon>
    </lineage>
</organism>
<dbReference type="PATRIC" id="fig|1167006.5.peg.1923"/>
<dbReference type="Proteomes" id="UP000011721">
    <property type="component" value="Chromosome"/>
</dbReference>
<dbReference type="eggNOG" id="COG0776">
    <property type="taxonomic scope" value="Bacteria"/>
</dbReference>
<keyword evidence="3 5" id="KW-0238">DNA-binding</keyword>
<dbReference type="SMART" id="SM00411">
    <property type="entry name" value="BHL"/>
    <property type="match status" value="1"/>
</dbReference>
<dbReference type="PANTHER" id="PTHR33175:SF3">
    <property type="entry name" value="DNA-BINDING PROTEIN HU-BETA"/>
    <property type="match status" value="1"/>
</dbReference>
<name>M1NF39_DESSD</name>
<comment type="similarity">
    <text evidence="1 4">Belongs to the bacterial histone-like protein family.</text>
</comment>
<keyword evidence="2" id="KW-0226">DNA condensation</keyword>
<dbReference type="GO" id="GO:0030527">
    <property type="term" value="F:structural constituent of chromatin"/>
    <property type="evidence" value="ECO:0007669"/>
    <property type="project" value="InterPro"/>
</dbReference>
<dbReference type="AlphaFoldDB" id="M1NF39"/>
<dbReference type="KEGG" id="dsf:UWK_01741"/>
<dbReference type="PANTHER" id="PTHR33175">
    <property type="entry name" value="DNA-BINDING PROTEIN HU"/>
    <property type="match status" value="1"/>
</dbReference>
<gene>
    <name evidence="5" type="ordered locus">UWK_01741</name>
</gene>
<keyword evidence="6" id="KW-1185">Reference proteome</keyword>
<dbReference type="SUPFAM" id="SSF47729">
    <property type="entry name" value="IHF-like DNA-binding proteins"/>
    <property type="match status" value="1"/>
</dbReference>